<sequence>MGYNPRKSIGSSNGPLAALDWLGHASPFRRPSQWGLMPVGVSVADVAAMGTPAGTLLDLVLFEI</sequence>
<reference evidence="1 2" key="1">
    <citation type="submission" date="2017-11" db="EMBL/GenBank/DDBJ databases">
        <title>De-novo sequencing of pomegranate (Punica granatum L.) genome.</title>
        <authorList>
            <person name="Akparov Z."/>
            <person name="Amiraslanov A."/>
            <person name="Hajiyeva S."/>
            <person name="Abbasov M."/>
            <person name="Kaur K."/>
            <person name="Hamwieh A."/>
            <person name="Solovyev V."/>
            <person name="Salamov A."/>
            <person name="Braich B."/>
            <person name="Kosarev P."/>
            <person name="Mahmoud A."/>
            <person name="Hajiyev E."/>
            <person name="Babayeva S."/>
            <person name="Izzatullayeva V."/>
            <person name="Mammadov A."/>
            <person name="Mammadov A."/>
            <person name="Sharifova S."/>
            <person name="Ojaghi J."/>
            <person name="Eynullazada K."/>
            <person name="Bayramov B."/>
            <person name="Abdulazimova A."/>
            <person name="Shahmuradov I."/>
        </authorList>
    </citation>
    <scope>NUCLEOTIDE SEQUENCE [LARGE SCALE GENOMIC DNA]</scope>
    <source>
        <strain evidence="2">cv. AG2017</strain>
        <tissue evidence="1">Leaf</tissue>
    </source>
</reference>
<evidence type="ECO:0000313" key="1">
    <source>
        <dbReference type="EMBL" id="PKH47840.1"/>
    </source>
</evidence>
<protein>
    <submittedName>
        <fullName evidence="1">Uncharacterized protein</fullName>
    </submittedName>
</protein>
<keyword evidence="2" id="KW-1185">Reference proteome</keyword>
<dbReference type="AlphaFoldDB" id="A0A2I0GCD5"/>
<name>A0A2I0GCD5_PUNGR</name>
<proteinExistence type="predicted"/>
<comment type="caution">
    <text evidence="1">The sequence shown here is derived from an EMBL/GenBank/DDBJ whole genome shotgun (WGS) entry which is preliminary data.</text>
</comment>
<organism evidence="1 2">
    <name type="scientific">Punica granatum</name>
    <name type="common">Pomegranate</name>
    <dbReference type="NCBI Taxonomy" id="22663"/>
    <lineage>
        <taxon>Eukaryota</taxon>
        <taxon>Viridiplantae</taxon>
        <taxon>Streptophyta</taxon>
        <taxon>Embryophyta</taxon>
        <taxon>Tracheophyta</taxon>
        <taxon>Spermatophyta</taxon>
        <taxon>Magnoliopsida</taxon>
        <taxon>eudicotyledons</taxon>
        <taxon>Gunneridae</taxon>
        <taxon>Pentapetalae</taxon>
        <taxon>rosids</taxon>
        <taxon>malvids</taxon>
        <taxon>Myrtales</taxon>
        <taxon>Lythraceae</taxon>
        <taxon>Punica</taxon>
    </lineage>
</organism>
<accession>A0A2I0GCD5</accession>
<dbReference type="EMBL" id="PGOL01045281">
    <property type="protein sequence ID" value="PKH47840.1"/>
    <property type="molecule type" value="Genomic_DNA"/>
</dbReference>
<dbReference type="Proteomes" id="UP000233551">
    <property type="component" value="Unassembled WGS sequence"/>
</dbReference>
<evidence type="ECO:0000313" key="2">
    <source>
        <dbReference type="Proteomes" id="UP000233551"/>
    </source>
</evidence>
<gene>
    <name evidence="1" type="ORF">CRG98_050423</name>
</gene>